<feature type="transmembrane region" description="Helical" evidence="1">
    <location>
        <begin position="293"/>
        <end position="315"/>
    </location>
</feature>
<name>A0ABU4NDK0_9ACTN</name>
<dbReference type="PANTHER" id="PTHR30590:SF3">
    <property type="entry name" value="HYPOTHETICAL MEMBRANE SPANNING PROTEIN"/>
    <property type="match status" value="1"/>
</dbReference>
<dbReference type="Proteomes" id="UP001271274">
    <property type="component" value="Unassembled WGS sequence"/>
</dbReference>
<dbReference type="InterPro" id="IPR052529">
    <property type="entry name" value="Bact_Transport_Assoc"/>
</dbReference>
<feature type="transmembrane region" description="Helical" evidence="1">
    <location>
        <begin position="197"/>
        <end position="218"/>
    </location>
</feature>
<evidence type="ECO:0000313" key="3">
    <source>
        <dbReference type="EMBL" id="MDX3701193.1"/>
    </source>
</evidence>
<evidence type="ECO:0000313" key="4">
    <source>
        <dbReference type="Proteomes" id="UP001271274"/>
    </source>
</evidence>
<protein>
    <submittedName>
        <fullName evidence="3">DUF418 domain-containing protein</fullName>
    </submittedName>
</protein>
<organism evidence="3 4">
    <name type="scientific">Streptomyces europaeiscabiei</name>
    <dbReference type="NCBI Taxonomy" id="146819"/>
    <lineage>
        <taxon>Bacteria</taxon>
        <taxon>Bacillati</taxon>
        <taxon>Actinomycetota</taxon>
        <taxon>Actinomycetes</taxon>
        <taxon>Kitasatosporales</taxon>
        <taxon>Streptomycetaceae</taxon>
        <taxon>Streptomyces</taxon>
    </lineage>
</organism>
<feature type="transmembrane region" description="Helical" evidence="1">
    <location>
        <begin position="268"/>
        <end position="287"/>
    </location>
</feature>
<feature type="transmembrane region" description="Helical" evidence="1">
    <location>
        <begin position="74"/>
        <end position="94"/>
    </location>
</feature>
<dbReference type="InterPro" id="IPR007349">
    <property type="entry name" value="DUF418"/>
</dbReference>
<feature type="transmembrane region" description="Helical" evidence="1">
    <location>
        <begin position="162"/>
        <end position="185"/>
    </location>
</feature>
<sequence>MNLTTPALGDTAPTPAPRRETARRITALDALRGFALCGILLVNVNQITPMNQVDSAHHWYPIAKFLDLFVQERFFPIFCFLFGLSFAIFLDSAAQRSDRPRLLLTRRLIALGLLGAAHQLLQPGEALAPYAIAGLVILVPATWLPTWLVLTGGLLGTVASVTLVSGGILSIPGLFLLGLAVARLGIAHTLDRRTGQLAAVLALAAPAAAAAVWCQHTYSSLGPFATRIAAEAGLLGALTYATALLLLLRAPLGRPLSAVLEPLGRMALTNYITATLAITAASPLLGLKDSGRWGTAMLLAAGIIAVQAPFSHWWLRRFRYGPLEWCLRCVTWWCIVPIARSRVAAA</sequence>
<dbReference type="Pfam" id="PF04235">
    <property type="entry name" value="DUF418"/>
    <property type="match status" value="1"/>
</dbReference>
<comment type="caution">
    <text evidence="3">The sequence shown here is derived from an EMBL/GenBank/DDBJ whole genome shotgun (WGS) entry which is preliminary data.</text>
</comment>
<evidence type="ECO:0000256" key="1">
    <source>
        <dbReference type="SAM" id="Phobius"/>
    </source>
</evidence>
<feature type="transmembrane region" description="Helical" evidence="1">
    <location>
        <begin position="127"/>
        <end position="150"/>
    </location>
</feature>
<keyword evidence="1" id="KW-0472">Membrane</keyword>
<keyword evidence="1" id="KW-1133">Transmembrane helix</keyword>
<dbReference type="EMBL" id="JARAYU010000004">
    <property type="protein sequence ID" value="MDX3701193.1"/>
    <property type="molecule type" value="Genomic_DNA"/>
</dbReference>
<dbReference type="RefSeq" id="WP_319062233.1">
    <property type="nucleotide sequence ID" value="NZ_JARAYT010000003.1"/>
</dbReference>
<keyword evidence="1" id="KW-0812">Transmembrane</keyword>
<proteinExistence type="predicted"/>
<keyword evidence="4" id="KW-1185">Reference proteome</keyword>
<feature type="transmembrane region" description="Helical" evidence="1">
    <location>
        <begin position="224"/>
        <end position="248"/>
    </location>
</feature>
<gene>
    <name evidence="3" type="ORF">PV662_15765</name>
</gene>
<dbReference type="PANTHER" id="PTHR30590">
    <property type="entry name" value="INNER MEMBRANE PROTEIN"/>
    <property type="match status" value="1"/>
</dbReference>
<accession>A0ABU4NDK0</accession>
<evidence type="ECO:0000259" key="2">
    <source>
        <dbReference type="Pfam" id="PF04235"/>
    </source>
</evidence>
<feature type="domain" description="DUF418" evidence="2">
    <location>
        <begin position="193"/>
        <end position="333"/>
    </location>
</feature>
<reference evidence="3 4" key="1">
    <citation type="journal article" date="2023" name="Microb. Genom.">
        <title>Mesoterricola silvestris gen. nov., sp. nov., Mesoterricola sediminis sp. nov., Geothrix oryzae sp. nov., Geothrix edaphica sp. nov., Geothrix rubra sp. nov., and Geothrix limicola sp. nov., six novel members of Acidobacteriota isolated from soils.</title>
        <authorList>
            <person name="Weisberg A.J."/>
            <person name="Pearce E."/>
            <person name="Kramer C.G."/>
            <person name="Chang J.H."/>
            <person name="Clarke C.R."/>
        </authorList>
    </citation>
    <scope>NUCLEOTIDE SEQUENCE [LARGE SCALE GENOMIC DNA]</scope>
    <source>
        <strain evidence="3 4">ID09-01A</strain>
    </source>
</reference>